<dbReference type="InterPro" id="IPR011604">
    <property type="entry name" value="PDDEXK-like_dom_sf"/>
</dbReference>
<evidence type="ECO:0000256" key="7">
    <source>
        <dbReference type="ARBA" id="ARBA00022806"/>
    </source>
</evidence>
<keyword evidence="7 14" id="KW-0347">Helicase</keyword>
<comment type="function">
    <text evidence="14">The heterodimer acts as both an ATP-dependent DNA helicase and an ATP-dependent, dual-direction single-stranded exonuclease. Recognizes the chi site generating a DNA molecule suitable for the initiation of homologous recombination. The AddB subunit has 5' -&gt; 3' nuclease activity but not helicase activity.</text>
</comment>
<dbReference type="InterPro" id="IPR038726">
    <property type="entry name" value="PDDEXK_AddAB-type"/>
</dbReference>
<evidence type="ECO:0000256" key="4">
    <source>
        <dbReference type="ARBA" id="ARBA00022741"/>
    </source>
</evidence>
<dbReference type="InterPro" id="IPR027417">
    <property type="entry name" value="P-loop_NTPase"/>
</dbReference>
<keyword evidence="2 14" id="KW-0540">Nuclease</keyword>
<dbReference type="EMBL" id="VCIW01000015">
    <property type="protein sequence ID" value="TLS50331.1"/>
    <property type="molecule type" value="Genomic_DNA"/>
</dbReference>
<evidence type="ECO:0000313" key="16">
    <source>
        <dbReference type="EMBL" id="TLS50331.1"/>
    </source>
</evidence>
<dbReference type="GO" id="GO:0004386">
    <property type="term" value="F:helicase activity"/>
    <property type="evidence" value="ECO:0007669"/>
    <property type="project" value="UniProtKB-KW"/>
</dbReference>
<feature type="binding site" evidence="14">
    <location>
        <position position="1197"/>
    </location>
    <ligand>
        <name>[4Fe-4S] cluster</name>
        <dbReference type="ChEBI" id="CHEBI:49883"/>
    </ligand>
</feature>
<keyword evidence="8 14" id="KW-0269">Exonuclease</keyword>
<comment type="caution">
    <text evidence="16">The sequence shown here is derived from an EMBL/GenBank/DDBJ whole genome shotgun (WGS) entry which is preliminary data.</text>
</comment>
<evidence type="ECO:0000256" key="5">
    <source>
        <dbReference type="ARBA" id="ARBA00022763"/>
    </source>
</evidence>
<keyword evidence="13 14" id="KW-0234">DNA repair</keyword>
<feature type="binding site" evidence="14">
    <location>
        <position position="1194"/>
    </location>
    <ligand>
        <name>[4Fe-4S] cluster</name>
        <dbReference type="ChEBI" id="CHEBI:49883"/>
    </ligand>
</feature>
<evidence type="ECO:0000313" key="17">
    <source>
        <dbReference type="Proteomes" id="UP000309676"/>
    </source>
</evidence>
<dbReference type="InterPro" id="IPR014017">
    <property type="entry name" value="DNA_helicase_UvrD-like_C"/>
</dbReference>
<dbReference type="Gene3D" id="3.90.320.10">
    <property type="match status" value="1"/>
</dbReference>
<dbReference type="GO" id="GO:0051539">
    <property type="term" value="F:4 iron, 4 sulfur cluster binding"/>
    <property type="evidence" value="ECO:0007669"/>
    <property type="project" value="UniProtKB-KW"/>
</dbReference>
<evidence type="ECO:0000256" key="6">
    <source>
        <dbReference type="ARBA" id="ARBA00022801"/>
    </source>
</evidence>
<evidence type="ECO:0000256" key="14">
    <source>
        <dbReference type="HAMAP-Rule" id="MF_01452"/>
    </source>
</evidence>
<keyword evidence="3 14" id="KW-0479">Metal-binding</keyword>
<keyword evidence="5 14" id="KW-0227">DNA damage</keyword>
<evidence type="ECO:0000256" key="13">
    <source>
        <dbReference type="ARBA" id="ARBA00023204"/>
    </source>
</evidence>
<dbReference type="PANTHER" id="PTHR30591">
    <property type="entry name" value="RECBCD ENZYME SUBUNIT RECC"/>
    <property type="match status" value="1"/>
</dbReference>
<dbReference type="GO" id="GO:0003690">
    <property type="term" value="F:double-stranded DNA binding"/>
    <property type="evidence" value="ECO:0007669"/>
    <property type="project" value="UniProtKB-UniRule"/>
</dbReference>
<evidence type="ECO:0000256" key="3">
    <source>
        <dbReference type="ARBA" id="ARBA00022723"/>
    </source>
</evidence>
<evidence type="ECO:0000256" key="8">
    <source>
        <dbReference type="ARBA" id="ARBA00022839"/>
    </source>
</evidence>
<keyword evidence="1 14" id="KW-0004">4Fe-4S</keyword>
<accession>A0A5R9G3B9</accession>
<evidence type="ECO:0000256" key="12">
    <source>
        <dbReference type="ARBA" id="ARBA00023125"/>
    </source>
</evidence>
<sequence>MFAVPRGSARFLRPPCDATPSSTHFSSTSHCTLFCDRNTIRLGKKIHCKHPFDGVPWKKRLSEGFGLGIRFVLGRAGAGKSRSAFEQIGEELERSPDGPPLILLVPEQMTQAADRAFVARFGGTIRAQSLSFRRLAFRVMQEAGGASRLHIDDTGKKMLLYKIARSRGRDFRAFRRFAEGGGWIDAANEWFAECKRYAVDAARLREAAEDEAFPPALRDKLHDLALLIGGMETELSGKYVDSEDYLTLLGEHASSSETIRGARIWVDGFHGFTPTELSALRQLCKHADRVTFALTIDRAYGAHEAPDDLELFHPTASTMTTLLRMAEEEGIPVEATTMLEGGAAGRYASAPTLAALERAFVDKANGRPFTPALDANGAVVVASAANPRAEAEAAARDIVRLVSSGSARWRDIAVYVRNWEGYGDIIAAAFRDHGIPCFLDQKRAVAHHPLGELVRSAIDVVQSRWTYDAVFRAAKTDLLFPRGAFRTESEARYAMDQLENVVLEYGIKGTRWTDGKPWRLNAGAPLEGDEAAHAERQRAREERVERWRSLVVAPLHAFEKRLKKAKTIEQQAAALFAFLEDTGAADTLARWRDSAERAGDPDRAKEHEQLWDRVVDTLDQLVELVGDEPADTELFAGMIAAGLDGIRMGLVPPALDQVLVGSLDRTRAFGVKRLYLLGVNDGVIPMRPKEKGVVSEADRERMHAAGLELAPDSRRRLLDERFLLYNALFLPSEGLWVSYALSDPEGTTLLPSEWIRTLKRLAPDAKTMYVPGDVPAGASDEEALERLSTPSRALAELLPQLRRWKRGEPVSGVWWAAYNWLAERPFWRERLLGLLPSLDYDNRQGRLSEETAIALYGETFRTSVSRLETFAGCPFAHFAGYGLGLKERRLYRLEAPDIGQLYHAALSQLSKKLAEEGRTWAELDEAECAALAFRTVEELAPKLLSEILFSSNRHRYMTRKLQAVVGRASEALRGQAARSGFRQAAAELAFGEDGGMPAIKLPLPDGRQMELRGRIDRIDGARAERGEWYIRIVDYKSRAHRLRLSDVYYGLSLQLLAYLDAASEQARAWLGAEAAPAGALYFHVHKPMLSLHNAIEPEQAAQELFKKFKMQGLLLDDDEAAQLMDTGLRAGISPIVPLERKTDGSLGARSKAVDAEKWGKLRAFVRGKMTELGAKAACGDVEAAPYRSKQETPCTFCKFKPVCGFDPEIGGNAYRVLPPLADEDVWARIDGEEGDA</sequence>
<dbReference type="Pfam" id="PF12705">
    <property type="entry name" value="PDDEXK_1"/>
    <property type="match status" value="1"/>
</dbReference>
<dbReference type="GO" id="GO:0000724">
    <property type="term" value="P:double-strand break repair via homologous recombination"/>
    <property type="evidence" value="ECO:0007669"/>
    <property type="project" value="UniProtKB-UniRule"/>
</dbReference>
<dbReference type="EC" id="3.1.-.-" evidence="14"/>
<dbReference type="PANTHER" id="PTHR30591:SF1">
    <property type="entry name" value="RECBCD ENZYME SUBUNIT RECC"/>
    <property type="match status" value="1"/>
</dbReference>
<comment type="subunit">
    <text evidence="14">Heterodimer of AddA and AddB.</text>
</comment>
<dbReference type="NCBIfam" id="TIGR02773">
    <property type="entry name" value="addB_Gpos"/>
    <property type="match status" value="1"/>
</dbReference>
<comment type="similarity">
    <text evidence="14">Belongs to the helicase family. AddB/RexB type 1 subfamily.</text>
</comment>
<dbReference type="GO" id="GO:0046872">
    <property type="term" value="F:metal ion binding"/>
    <property type="evidence" value="ECO:0007669"/>
    <property type="project" value="UniProtKB-KW"/>
</dbReference>
<feature type="binding site" evidence="14">
    <location>
        <position position="873"/>
    </location>
    <ligand>
        <name>[4Fe-4S] cluster</name>
        <dbReference type="ChEBI" id="CHEBI:49883"/>
    </ligand>
</feature>
<dbReference type="Gene3D" id="3.40.50.300">
    <property type="entry name" value="P-loop containing nucleotide triphosphate hydrolases"/>
    <property type="match status" value="4"/>
</dbReference>
<keyword evidence="17" id="KW-1185">Reference proteome</keyword>
<evidence type="ECO:0000256" key="1">
    <source>
        <dbReference type="ARBA" id="ARBA00022485"/>
    </source>
</evidence>
<keyword evidence="6 14" id="KW-0378">Hydrolase</keyword>
<dbReference type="PROSITE" id="PS51217">
    <property type="entry name" value="UVRD_HELICASE_CTER"/>
    <property type="match status" value="1"/>
</dbReference>
<dbReference type="GO" id="GO:0005524">
    <property type="term" value="F:ATP binding"/>
    <property type="evidence" value="ECO:0007669"/>
    <property type="project" value="UniProtKB-UniRule"/>
</dbReference>
<keyword evidence="10 14" id="KW-0408">Iron</keyword>
<dbReference type="AlphaFoldDB" id="A0A5R9G3B9"/>
<reference evidence="16 17" key="1">
    <citation type="submission" date="2019-05" db="EMBL/GenBank/DDBJ databases">
        <authorList>
            <person name="Narsing Rao M.P."/>
            <person name="Li W.J."/>
        </authorList>
    </citation>
    <scope>NUCLEOTIDE SEQUENCE [LARGE SCALE GENOMIC DNA]</scope>
    <source>
        <strain evidence="16 17">SYSU_K30003</strain>
    </source>
</reference>
<protein>
    <recommendedName>
        <fullName evidence="14">ATP-dependent helicase/deoxyribonuclease subunit B</fullName>
        <ecNumber evidence="14">3.1.-.-</ecNumber>
    </recommendedName>
    <alternativeName>
        <fullName evidence="14">ATP-dependent helicase/nuclease subunit AddB</fullName>
    </alternativeName>
</protein>
<dbReference type="Proteomes" id="UP000309676">
    <property type="component" value="Unassembled WGS sequence"/>
</dbReference>
<dbReference type="InterPro" id="IPR014140">
    <property type="entry name" value="DNA_helicase_suAddB"/>
</dbReference>
<dbReference type="Pfam" id="PF21445">
    <property type="entry name" value="ADDB_N"/>
    <property type="match status" value="1"/>
</dbReference>
<name>A0A5R9G3B9_9BACL</name>
<evidence type="ECO:0000256" key="11">
    <source>
        <dbReference type="ARBA" id="ARBA00023014"/>
    </source>
</evidence>
<keyword evidence="9 14" id="KW-0067">ATP-binding</keyword>
<keyword evidence="11 14" id="KW-0411">Iron-sulfur</keyword>
<evidence type="ECO:0000259" key="15">
    <source>
        <dbReference type="PROSITE" id="PS51217"/>
    </source>
</evidence>
<dbReference type="SUPFAM" id="SSF52540">
    <property type="entry name" value="P-loop containing nucleoside triphosphate hydrolases"/>
    <property type="match status" value="1"/>
</dbReference>
<gene>
    <name evidence="14 16" type="primary">addB</name>
    <name evidence="16" type="ORF">FE782_20090</name>
</gene>
<evidence type="ECO:0000256" key="2">
    <source>
        <dbReference type="ARBA" id="ARBA00022722"/>
    </source>
</evidence>
<comment type="cofactor">
    <cofactor evidence="14">
        <name>[4Fe-4S] cluster</name>
        <dbReference type="ChEBI" id="CHEBI:49883"/>
    </cofactor>
    <text evidence="14">Binds 1 [4Fe-4S] cluster.</text>
</comment>
<evidence type="ECO:0000256" key="10">
    <source>
        <dbReference type="ARBA" id="ARBA00023004"/>
    </source>
</evidence>
<evidence type="ECO:0000256" key="9">
    <source>
        <dbReference type="ARBA" id="ARBA00022840"/>
    </source>
</evidence>
<comment type="cofactor">
    <cofactor evidence="14">
        <name>Mg(2+)</name>
        <dbReference type="ChEBI" id="CHEBI:18420"/>
    </cofactor>
</comment>
<dbReference type="InterPro" id="IPR049035">
    <property type="entry name" value="ADDB_N"/>
</dbReference>
<feature type="domain" description="UvrD-like helicase C-terminal" evidence="15">
    <location>
        <begin position="348"/>
        <end position="656"/>
    </location>
</feature>
<dbReference type="HAMAP" id="MF_01452">
    <property type="entry name" value="AddB_type1"/>
    <property type="match status" value="1"/>
</dbReference>
<dbReference type="GO" id="GO:0008409">
    <property type="term" value="F:5'-3' exonuclease activity"/>
    <property type="evidence" value="ECO:0007669"/>
    <property type="project" value="UniProtKB-UniRule"/>
</dbReference>
<dbReference type="Gene3D" id="6.10.140.1030">
    <property type="match status" value="1"/>
</dbReference>
<organism evidence="16 17">
    <name type="scientific">Paenibacillus antri</name>
    <dbReference type="NCBI Taxonomy" id="2582848"/>
    <lineage>
        <taxon>Bacteria</taxon>
        <taxon>Bacillati</taxon>
        <taxon>Bacillota</taxon>
        <taxon>Bacilli</taxon>
        <taxon>Bacillales</taxon>
        <taxon>Paenibacillaceae</taxon>
        <taxon>Paenibacillus</taxon>
    </lineage>
</organism>
<keyword evidence="12 14" id="KW-0238">DNA-binding</keyword>
<keyword evidence="4 14" id="KW-0547">Nucleotide-binding</keyword>
<comment type="miscellaneous">
    <text evidence="14">Despite having conserved helicase domains, this subunit does not have helicase activity.</text>
</comment>
<proteinExistence type="inferred from homology"/>
<feature type="binding site" evidence="14">
    <location>
        <position position="1203"/>
    </location>
    <ligand>
        <name>[4Fe-4S] cluster</name>
        <dbReference type="ChEBI" id="CHEBI:49883"/>
    </ligand>
</feature>